<dbReference type="InterPro" id="IPR036439">
    <property type="entry name" value="Dockerin_dom_sf"/>
</dbReference>
<proteinExistence type="predicted"/>
<dbReference type="PROSITE" id="PS51766">
    <property type="entry name" value="DOCKERIN"/>
    <property type="match status" value="1"/>
</dbReference>
<protein>
    <submittedName>
        <fullName evidence="2">Dockerin type 1</fullName>
    </submittedName>
</protein>
<dbReference type="GO" id="GO:0004553">
    <property type="term" value="F:hydrolase activity, hydrolyzing O-glycosyl compounds"/>
    <property type="evidence" value="ECO:0007669"/>
    <property type="project" value="InterPro"/>
</dbReference>
<dbReference type="CDD" id="cd14256">
    <property type="entry name" value="Dockerin_I"/>
    <property type="match status" value="1"/>
</dbReference>
<dbReference type="GO" id="GO:0000272">
    <property type="term" value="P:polysaccharide catabolic process"/>
    <property type="evidence" value="ECO:0007669"/>
    <property type="project" value="InterPro"/>
</dbReference>
<dbReference type="InterPro" id="IPR016134">
    <property type="entry name" value="Dockerin_dom"/>
</dbReference>
<dbReference type="Gene3D" id="1.10.1330.10">
    <property type="entry name" value="Dockerin domain"/>
    <property type="match status" value="1"/>
</dbReference>
<sequence length="391" mass="41388">MAEYNSAYTGQQIDVAVGAVIEKQEAWDNKVSTVTITIPKGRAKGDVDGDGKWTESDESLMMSISVGNVTPTDIERWCGDVNGDGAVTSADAREVQKMAKGIYNYPSLITDYYGNWIFDAISGSWSADISLPGVDVNTNLILNVFDPDAYANIIKAEITGTGIKVYMRMPPLSDVLCMGESGAGNGKSIIVSDVSDIFYATYGVTTIAELDSAYAAGRFMVCVNDGNTAPIARVSSAGYYYFGLTLTGKRYICSKSGAWSEKLASGGLLPTVTTSDNGKFLRVVDGAWAANEALPSDIGAAAESLSHQVTLTASGWNSTTKTQTVTCADILADVTKQEIHAMPVDTSAGNAYYSAGIMPVAQAANSLTFYAETIPTADIGVYVAIHPLKFS</sequence>
<organism evidence="2">
    <name type="scientific">Myoviridae sp. ctagO6</name>
    <dbReference type="NCBI Taxonomy" id="2826667"/>
    <lineage>
        <taxon>Viruses</taxon>
        <taxon>Duplodnaviria</taxon>
        <taxon>Heunggongvirae</taxon>
        <taxon>Uroviricota</taxon>
        <taxon>Caudoviricetes</taxon>
    </lineage>
</organism>
<name>A0A8S5NQH0_9CAUD</name>
<evidence type="ECO:0000313" key="2">
    <source>
        <dbReference type="EMBL" id="DAD96299.1"/>
    </source>
</evidence>
<dbReference type="EMBL" id="BK015215">
    <property type="protein sequence ID" value="DAD96299.1"/>
    <property type="molecule type" value="Genomic_DNA"/>
</dbReference>
<reference evidence="2" key="1">
    <citation type="journal article" date="2021" name="Proc. Natl. Acad. Sci. U.S.A.">
        <title>A Catalog of Tens of Thousands of Viruses from Human Metagenomes Reveals Hidden Associations with Chronic Diseases.</title>
        <authorList>
            <person name="Tisza M.J."/>
            <person name="Buck C.B."/>
        </authorList>
    </citation>
    <scope>NUCLEOTIDE SEQUENCE</scope>
    <source>
        <strain evidence="2">CtagO6</strain>
    </source>
</reference>
<evidence type="ECO:0000259" key="1">
    <source>
        <dbReference type="PROSITE" id="PS51766"/>
    </source>
</evidence>
<feature type="domain" description="Dockerin" evidence="1">
    <location>
        <begin position="40"/>
        <end position="107"/>
    </location>
</feature>
<dbReference type="Pfam" id="PF00404">
    <property type="entry name" value="Dockerin_1"/>
    <property type="match status" value="1"/>
</dbReference>
<dbReference type="SUPFAM" id="SSF63446">
    <property type="entry name" value="Type I dockerin domain"/>
    <property type="match status" value="1"/>
</dbReference>
<accession>A0A8S5NQH0</accession>
<dbReference type="InterPro" id="IPR002105">
    <property type="entry name" value="Dockerin_1_rpt"/>
</dbReference>